<dbReference type="PANTHER" id="PTHR47718:SF10">
    <property type="entry name" value="PROTEIN FAR1-RELATED SEQUENCE"/>
    <property type="match status" value="1"/>
</dbReference>
<gene>
    <name evidence="3" type="ORF">GcC1_191029</name>
</gene>
<dbReference type="Proteomes" id="UP000285405">
    <property type="component" value="Unassembled WGS sequence"/>
</dbReference>
<evidence type="ECO:0000313" key="3">
    <source>
        <dbReference type="EMBL" id="RKF57175.1"/>
    </source>
</evidence>
<feature type="region of interest" description="Disordered" evidence="1">
    <location>
        <begin position="243"/>
        <end position="275"/>
    </location>
</feature>
<evidence type="ECO:0000313" key="4">
    <source>
        <dbReference type="Proteomes" id="UP000285405"/>
    </source>
</evidence>
<feature type="compositionally biased region" description="Basic and acidic residues" evidence="1">
    <location>
        <begin position="258"/>
        <end position="270"/>
    </location>
</feature>
<name>A0A420HIG3_9PEZI</name>
<feature type="domain" description="MULE transposase" evidence="2">
    <location>
        <begin position="99"/>
        <end position="176"/>
    </location>
</feature>
<protein>
    <recommendedName>
        <fullName evidence="2">MULE transposase domain-containing protein</fullName>
    </recommendedName>
</protein>
<organism evidence="3 4">
    <name type="scientific">Golovinomyces cichoracearum</name>
    <dbReference type="NCBI Taxonomy" id="62708"/>
    <lineage>
        <taxon>Eukaryota</taxon>
        <taxon>Fungi</taxon>
        <taxon>Dikarya</taxon>
        <taxon>Ascomycota</taxon>
        <taxon>Pezizomycotina</taxon>
        <taxon>Leotiomycetes</taxon>
        <taxon>Erysiphales</taxon>
        <taxon>Erysiphaceae</taxon>
        <taxon>Golovinomyces</taxon>
    </lineage>
</organism>
<accession>A0A420HIG3</accession>
<dbReference type="Pfam" id="PF10551">
    <property type="entry name" value="MULE"/>
    <property type="match status" value="1"/>
</dbReference>
<dbReference type="PANTHER" id="PTHR47718">
    <property type="entry name" value="OS01G0519700 PROTEIN"/>
    <property type="match status" value="1"/>
</dbReference>
<proteinExistence type="predicted"/>
<dbReference type="OrthoDB" id="1421156at2759"/>
<dbReference type="EMBL" id="MCBR01019154">
    <property type="protein sequence ID" value="RKF57175.1"/>
    <property type="molecule type" value="Genomic_DNA"/>
</dbReference>
<sequence>MNTSSRAHQAHRAAALPKKLREEILLSSKAGLSIGQNMSAFRAKQKRLGGMSPLQWLLQELQACGFNPKYETNDDNSLTKLMYLHPQSLLLWKNNPDILLINCTYKTNRLIMPLLNNCGVTGGNKVIQLGLVFLFGGKESDYDWVLVHLKEIMAIEGISFPISIVTDRGLALMKSLDFNRSQNLVVNVRINIIDPRVIPTRGRPRGALGGLSTETESSTRRHPSQFEHTIQEECREAFRVRGHDQGQNQALPGRLKVKRGENADNNENSHSKTRIPLHNRVSRSSAALGISRLETHGDLHEPEITSERSSGKVLSKIWRDRQIEQLEVKSATLCTFRTKV</sequence>
<feature type="region of interest" description="Disordered" evidence="1">
    <location>
        <begin position="203"/>
        <end position="226"/>
    </location>
</feature>
<evidence type="ECO:0000256" key="1">
    <source>
        <dbReference type="SAM" id="MobiDB-lite"/>
    </source>
</evidence>
<evidence type="ECO:0000259" key="2">
    <source>
        <dbReference type="Pfam" id="PF10551"/>
    </source>
</evidence>
<dbReference type="AlphaFoldDB" id="A0A420HIG3"/>
<dbReference type="InterPro" id="IPR018289">
    <property type="entry name" value="MULE_transposase_dom"/>
</dbReference>
<comment type="caution">
    <text evidence="3">The sequence shown here is derived from an EMBL/GenBank/DDBJ whole genome shotgun (WGS) entry which is preliminary data.</text>
</comment>
<reference evidence="3 4" key="1">
    <citation type="journal article" date="2018" name="BMC Genomics">
        <title>Comparative genome analyses reveal sequence features reflecting distinct modes of host-adaptation between dicot and monocot powdery mildew.</title>
        <authorList>
            <person name="Wu Y."/>
            <person name="Ma X."/>
            <person name="Pan Z."/>
            <person name="Kale S.D."/>
            <person name="Song Y."/>
            <person name="King H."/>
            <person name="Zhang Q."/>
            <person name="Presley C."/>
            <person name="Deng X."/>
            <person name="Wei C.I."/>
            <person name="Xiao S."/>
        </authorList>
    </citation>
    <scope>NUCLEOTIDE SEQUENCE [LARGE SCALE GENOMIC DNA]</scope>
    <source>
        <strain evidence="3">UCSC1</strain>
    </source>
</reference>